<protein>
    <submittedName>
        <fullName evidence="1">Uncharacterized protein</fullName>
    </submittedName>
</protein>
<dbReference type="Proteomes" id="UP000239861">
    <property type="component" value="Unassembled WGS sequence"/>
</dbReference>
<organism evidence="1 2">
    <name type="scientific">Malaciobacter marinus</name>
    <dbReference type="NCBI Taxonomy" id="505249"/>
    <lineage>
        <taxon>Bacteria</taxon>
        <taxon>Pseudomonadati</taxon>
        <taxon>Campylobacterota</taxon>
        <taxon>Epsilonproteobacteria</taxon>
        <taxon>Campylobacterales</taxon>
        <taxon>Arcobacteraceae</taxon>
        <taxon>Malaciobacter</taxon>
    </lineage>
</organism>
<evidence type="ECO:0000313" key="1">
    <source>
        <dbReference type="EMBL" id="PPK62648.1"/>
    </source>
</evidence>
<proteinExistence type="predicted"/>
<dbReference type="EMBL" id="PTIW01000002">
    <property type="protein sequence ID" value="PPK62648.1"/>
    <property type="molecule type" value="Genomic_DNA"/>
</dbReference>
<comment type="caution">
    <text evidence="1">The sequence shown here is derived from an EMBL/GenBank/DDBJ whole genome shotgun (WGS) entry which is preliminary data.</text>
</comment>
<dbReference type="RefSeq" id="WP_099334888.1">
    <property type="nucleotide sequence ID" value="NZ_PTIW01000002.1"/>
</dbReference>
<gene>
    <name evidence="1" type="ORF">B0F89_10250</name>
</gene>
<evidence type="ECO:0000313" key="2">
    <source>
        <dbReference type="Proteomes" id="UP000239861"/>
    </source>
</evidence>
<dbReference type="AlphaFoldDB" id="A0AB36ZZ23"/>
<name>A0AB36ZZ23_9BACT</name>
<accession>A0AB36ZZ23</accession>
<reference evidence="1 2" key="1">
    <citation type="submission" date="2018-02" db="EMBL/GenBank/DDBJ databases">
        <title>Subsurface microbial communities from deep shales in Ohio and West Virginia, USA.</title>
        <authorList>
            <person name="Wrighton K."/>
        </authorList>
    </citation>
    <scope>NUCLEOTIDE SEQUENCE [LARGE SCALE GENOMIC DNA]</scope>
    <source>
        <strain evidence="1 2">MARC-MIP3H16</strain>
    </source>
</reference>
<sequence>MNIEKENFEISSEPITKSEKKLVQQQFNTNVAFYVHLKEYNSGVREELIRRIEEVFFFAKGIDWKFDSFGIEKAGSRGTNILGYFIFRSADAKKLQDFFIQEFKDYNNALKITCSIAKYEKVDEKFFQIGVE</sequence>